<dbReference type="SUPFAM" id="SSF53335">
    <property type="entry name" value="S-adenosyl-L-methionine-dependent methyltransferases"/>
    <property type="match status" value="1"/>
</dbReference>
<dbReference type="Gene3D" id="3.30.750.80">
    <property type="entry name" value="RNA methyltransferase domain (HRMD) like"/>
    <property type="match status" value="1"/>
</dbReference>
<gene>
    <name evidence="6" type="ORF">C8D86_10365</name>
</gene>
<evidence type="ECO:0000313" key="7">
    <source>
        <dbReference type="Proteomes" id="UP000254720"/>
    </source>
</evidence>
<reference evidence="6 7" key="1">
    <citation type="submission" date="2018-07" db="EMBL/GenBank/DDBJ databases">
        <title>Genomic Encyclopedia of Type Strains, Phase IV (KMG-IV): sequencing the most valuable type-strain genomes for metagenomic binning, comparative biology and taxonomic classification.</title>
        <authorList>
            <person name="Goeker M."/>
        </authorList>
    </citation>
    <scope>NUCLEOTIDE SEQUENCE [LARGE SCALE GENOMIC DNA]</scope>
    <source>
        <strain evidence="6 7">DSM 16500</strain>
    </source>
</reference>
<keyword evidence="3" id="KW-0808">Transferase</keyword>
<evidence type="ECO:0000259" key="5">
    <source>
        <dbReference type="PROSITE" id="PS51165"/>
    </source>
</evidence>
<sequence>MSNQAQLLFATAPKGLELLLVDELRALGAKDVKEKRAGVAFTGDLSLAYKACLWSRLANRILLPLATFPAATPEALYAGVQTINWEEHIDPEGTLAVHFVSAQSAITHSLFGAQKVKDAIVDQFREKFGVRPSVAREAPQVSVYVYLHRDQAAISLDLSGESLHKRDYRVSGGEAPLKENLAAAILLRSGWETIVKEKGTLLDPMCGSGTLLIEAALIAGNIAPGLLRHYFGFLGWKKHVPARWETLVAEAEKARQEGMANLPVIVGYDHDPQAIKSAFENIERAGLRGKVHVEKRELAAFVPKPNAKPGLVVVNPPYGERLGEVEELKTLYALLGERLKQHFEGWHAALFTGNPELGKQMGLRSRRSYAFFNGALPCRLFLFDIEPEWFVDNSPEAENVRRIRQAKRAITEKDQQAVSMFANRLRKNLKHLKRQAKRQGLTSYRVYDADIPEYAFVIDLNVDSAEVREYEAPRFIDAEKTIQKRQAVLALLPELLELPPARIFFHEQLLRKKK</sequence>
<dbReference type="Pfam" id="PF02926">
    <property type="entry name" value="THUMP"/>
    <property type="match status" value="1"/>
</dbReference>
<keyword evidence="4" id="KW-0694">RNA-binding</keyword>
<dbReference type="InterPro" id="IPR017244">
    <property type="entry name" value="23SrRNA_methyltr_KL"/>
</dbReference>
<keyword evidence="2 6" id="KW-0489">Methyltransferase</keyword>
<comment type="caution">
    <text evidence="6">The sequence shown here is derived from an EMBL/GenBank/DDBJ whole genome shotgun (WGS) entry which is preliminary data.</text>
</comment>
<dbReference type="PANTHER" id="PTHR47313:SF1">
    <property type="entry name" value="RIBOSOMAL RNA LARGE SUBUNIT METHYLTRANSFERASE K_L"/>
    <property type="match status" value="1"/>
</dbReference>
<dbReference type="SMART" id="SM00981">
    <property type="entry name" value="THUMP"/>
    <property type="match status" value="1"/>
</dbReference>
<dbReference type="InterPro" id="IPR004114">
    <property type="entry name" value="THUMP_dom"/>
</dbReference>
<organism evidence="6 7">
    <name type="scientific">Aquicella lusitana</name>
    <dbReference type="NCBI Taxonomy" id="254246"/>
    <lineage>
        <taxon>Bacteria</taxon>
        <taxon>Pseudomonadati</taxon>
        <taxon>Pseudomonadota</taxon>
        <taxon>Gammaproteobacteria</taxon>
        <taxon>Legionellales</taxon>
        <taxon>Coxiellaceae</taxon>
        <taxon>Aquicella</taxon>
    </lineage>
</organism>
<evidence type="ECO:0000256" key="3">
    <source>
        <dbReference type="ARBA" id="ARBA00022679"/>
    </source>
</evidence>
<dbReference type="EMBL" id="QQAX01000003">
    <property type="protein sequence ID" value="RDI48100.1"/>
    <property type="molecule type" value="Genomic_DNA"/>
</dbReference>
<dbReference type="CDD" id="cd11715">
    <property type="entry name" value="THUMP_AdoMetMT"/>
    <property type="match status" value="1"/>
</dbReference>
<evidence type="ECO:0000256" key="1">
    <source>
        <dbReference type="ARBA" id="ARBA00022552"/>
    </source>
</evidence>
<dbReference type="PROSITE" id="PS01261">
    <property type="entry name" value="UPF0020"/>
    <property type="match status" value="1"/>
</dbReference>
<dbReference type="OrthoDB" id="9809404at2"/>
<dbReference type="PROSITE" id="PS51165">
    <property type="entry name" value="THUMP"/>
    <property type="match status" value="1"/>
</dbReference>
<dbReference type="PANTHER" id="PTHR47313">
    <property type="entry name" value="RIBOSOMAL RNA LARGE SUBUNIT METHYLTRANSFERASE K/L"/>
    <property type="match status" value="1"/>
</dbReference>
<proteinExistence type="predicted"/>
<feature type="domain" description="THUMP" evidence="5">
    <location>
        <begin position="47"/>
        <end position="158"/>
    </location>
</feature>
<name>A0A370GXX5_9COXI</name>
<dbReference type="PIRSF" id="PIRSF037618">
    <property type="entry name" value="RNA_Mtase_bacteria_prd"/>
    <property type="match status" value="1"/>
</dbReference>
<dbReference type="GO" id="GO:0005737">
    <property type="term" value="C:cytoplasm"/>
    <property type="evidence" value="ECO:0007669"/>
    <property type="project" value="InterPro"/>
</dbReference>
<evidence type="ECO:0000256" key="4">
    <source>
        <dbReference type="PROSITE-ProRule" id="PRU00529"/>
    </source>
</evidence>
<dbReference type="Gene3D" id="3.30.2130.30">
    <property type="match status" value="1"/>
</dbReference>
<dbReference type="Pfam" id="PF22020">
    <property type="entry name" value="RlmL_1st"/>
    <property type="match status" value="1"/>
</dbReference>
<accession>A0A370GXX5</accession>
<dbReference type="InterPro" id="IPR000241">
    <property type="entry name" value="RlmKL-like_Mtase"/>
</dbReference>
<protein>
    <submittedName>
        <fullName evidence="6">23S rRNA G2445 N2-methylase RlmL</fullName>
    </submittedName>
</protein>
<dbReference type="GO" id="GO:0008990">
    <property type="term" value="F:rRNA (guanine-N2-)-methyltransferase activity"/>
    <property type="evidence" value="ECO:0007669"/>
    <property type="project" value="InterPro"/>
</dbReference>
<keyword evidence="7" id="KW-1185">Reference proteome</keyword>
<dbReference type="PROSITE" id="PS00092">
    <property type="entry name" value="N6_MTASE"/>
    <property type="match status" value="1"/>
</dbReference>
<dbReference type="Pfam" id="PF01170">
    <property type="entry name" value="UPF0020"/>
    <property type="match status" value="1"/>
</dbReference>
<dbReference type="AlphaFoldDB" id="A0A370GXX5"/>
<dbReference type="Proteomes" id="UP000254720">
    <property type="component" value="Unassembled WGS sequence"/>
</dbReference>
<dbReference type="NCBIfam" id="NF008748">
    <property type="entry name" value="PRK11783.1"/>
    <property type="match status" value="1"/>
</dbReference>
<evidence type="ECO:0000313" key="6">
    <source>
        <dbReference type="EMBL" id="RDI48100.1"/>
    </source>
</evidence>
<dbReference type="Gene3D" id="3.40.50.150">
    <property type="entry name" value="Vaccinia Virus protein VP39"/>
    <property type="match status" value="1"/>
</dbReference>
<keyword evidence="1" id="KW-0698">rRNA processing</keyword>
<dbReference type="RefSeq" id="WP_114833579.1">
    <property type="nucleotide sequence ID" value="NZ_LR699114.1"/>
</dbReference>
<dbReference type="InterPro" id="IPR029063">
    <property type="entry name" value="SAM-dependent_MTases_sf"/>
</dbReference>
<dbReference type="InterPro" id="IPR054170">
    <property type="entry name" value="RlmL_1st"/>
</dbReference>
<dbReference type="GO" id="GO:0003723">
    <property type="term" value="F:RNA binding"/>
    <property type="evidence" value="ECO:0007669"/>
    <property type="project" value="UniProtKB-UniRule"/>
</dbReference>
<dbReference type="InterPro" id="IPR002052">
    <property type="entry name" value="DNA_methylase_N6_adenine_CS"/>
</dbReference>
<dbReference type="InterPro" id="IPR053943">
    <property type="entry name" value="RlmKL-like_Mtase_CS"/>
</dbReference>
<evidence type="ECO:0000256" key="2">
    <source>
        <dbReference type="ARBA" id="ARBA00022603"/>
    </source>
</evidence>
<dbReference type="GO" id="GO:0070043">
    <property type="term" value="F:rRNA (guanine-N7-)-methyltransferase activity"/>
    <property type="evidence" value="ECO:0007669"/>
    <property type="project" value="TreeGrafter"/>
</dbReference>